<evidence type="ECO:0000313" key="4">
    <source>
        <dbReference type="Proteomes" id="UP000799118"/>
    </source>
</evidence>
<dbReference type="InterPro" id="IPR004045">
    <property type="entry name" value="Glutathione_S-Trfase_N"/>
</dbReference>
<dbReference type="EMBL" id="ML769662">
    <property type="protein sequence ID" value="KAE9390304.1"/>
    <property type="molecule type" value="Genomic_DNA"/>
</dbReference>
<dbReference type="InterPro" id="IPR036282">
    <property type="entry name" value="Glutathione-S-Trfase_C_sf"/>
</dbReference>
<dbReference type="Gene3D" id="1.20.1050.10">
    <property type="match status" value="1"/>
</dbReference>
<dbReference type="InterPro" id="IPR036249">
    <property type="entry name" value="Thioredoxin-like_sf"/>
</dbReference>
<dbReference type="Pfam" id="PF22041">
    <property type="entry name" value="GST_C_7"/>
    <property type="match status" value="1"/>
</dbReference>
<evidence type="ECO:0000259" key="2">
    <source>
        <dbReference type="PROSITE" id="PS50404"/>
    </source>
</evidence>
<evidence type="ECO:0000256" key="1">
    <source>
        <dbReference type="ARBA" id="ARBA00007409"/>
    </source>
</evidence>
<organism evidence="3 4">
    <name type="scientific">Gymnopus androsaceus JB14</name>
    <dbReference type="NCBI Taxonomy" id="1447944"/>
    <lineage>
        <taxon>Eukaryota</taxon>
        <taxon>Fungi</taxon>
        <taxon>Dikarya</taxon>
        <taxon>Basidiomycota</taxon>
        <taxon>Agaricomycotina</taxon>
        <taxon>Agaricomycetes</taxon>
        <taxon>Agaricomycetidae</taxon>
        <taxon>Agaricales</taxon>
        <taxon>Marasmiineae</taxon>
        <taxon>Omphalotaceae</taxon>
        <taxon>Gymnopus</taxon>
    </lineage>
</organism>
<evidence type="ECO:0000313" key="3">
    <source>
        <dbReference type="EMBL" id="KAE9390304.1"/>
    </source>
</evidence>
<dbReference type="InterPro" id="IPR054416">
    <property type="entry name" value="GST_UstS-like_C"/>
</dbReference>
<protein>
    <recommendedName>
        <fullName evidence="2">GST N-terminal domain-containing protein</fullName>
    </recommendedName>
</protein>
<proteinExistence type="inferred from homology"/>
<comment type="similarity">
    <text evidence="1">Belongs to the GST superfamily.</text>
</comment>
<dbReference type="SUPFAM" id="SSF52833">
    <property type="entry name" value="Thioredoxin-like"/>
    <property type="match status" value="1"/>
</dbReference>
<keyword evidence="4" id="KW-1185">Reference proteome</keyword>
<accession>A0A6A4GYZ2</accession>
<dbReference type="OrthoDB" id="4951845at2759"/>
<name>A0A6A4GYZ2_9AGAR</name>
<dbReference type="Gene3D" id="3.40.30.10">
    <property type="entry name" value="Glutaredoxin"/>
    <property type="match status" value="1"/>
</dbReference>
<gene>
    <name evidence="3" type="ORF">BT96DRAFT_865645</name>
</gene>
<dbReference type="Pfam" id="PF13409">
    <property type="entry name" value="GST_N_2"/>
    <property type="match status" value="1"/>
</dbReference>
<dbReference type="PANTHER" id="PTHR44051">
    <property type="entry name" value="GLUTATHIONE S-TRANSFERASE-RELATED"/>
    <property type="match status" value="1"/>
</dbReference>
<dbReference type="SUPFAM" id="SSF47616">
    <property type="entry name" value="GST C-terminal domain-like"/>
    <property type="match status" value="1"/>
</dbReference>
<dbReference type="PROSITE" id="PS50404">
    <property type="entry name" value="GST_NTER"/>
    <property type="match status" value="1"/>
</dbReference>
<dbReference type="Proteomes" id="UP000799118">
    <property type="component" value="Unassembled WGS sequence"/>
</dbReference>
<dbReference type="AlphaFoldDB" id="A0A6A4GYZ2"/>
<sequence>MYDCTNFVIKTVWLEYPDVEPTMKKIGAPPTSKKADGSPSYTIPAIYDDSTGTAIADSALIAEYLDETYPSTPRLIPPGTHALQGAFRELFYSKLMPLVARLVVVNVPSMLPTPRSIEYFNKRRSEDLGVSTLEALRVPPEEKDGEWDKVKDVFGIVNALMKDGDTWVMGDTPSFADFVLASWGATVRSMYGKESAEWKRIMSWDEGRWERLMMAVEKYSAVPTL</sequence>
<feature type="domain" description="GST N-terminal" evidence="2">
    <location>
        <begin position="1"/>
        <end position="73"/>
    </location>
</feature>
<reference evidence="3" key="1">
    <citation type="journal article" date="2019" name="Environ. Microbiol.">
        <title>Fungal ecological strategies reflected in gene transcription - a case study of two litter decomposers.</title>
        <authorList>
            <person name="Barbi F."/>
            <person name="Kohler A."/>
            <person name="Barry K."/>
            <person name="Baskaran P."/>
            <person name="Daum C."/>
            <person name="Fauchery L."/>
            <person name="Ihrmark K."/>
            <person name="Kuo A."/>
            <person name="LaButti K."/>
            <person name="Lipzen A."/>
            <person name="Morin E."/>
            <person name="Grigoriev I.V."/>
            <person name="Henrissat B."/>
            <person name="Lindahl B."/>
            <person name="Martin F."/>
        </authorList>
    </citation>
    <scope>NUCLEOTIDE SEQUENCE</scope>
    <source>
        <strain evidence="3">JB14</strain>
    </source>
</reference>
<dbReference type="PANTHER" id="PTHR44051:SF8">
    <property type="entry name" value="GLUTATHIONE S-TRANSFERASE GSTA"/>
    <property type="match status" value="1"/>
</dbReference>